<keyword evidence="1" id="KW-1133">Transmembrane helix</keyword>
<name>A0AAW6RGH7_9BURK</name>
<evidence type="ECO:0000313" key="3">
    <source>
        <dbReference type="Proteomes" id="UP001237156"/>
    </source>
</evidence>
<keyword evidence="1" id="KW-0472">Membrane</keyword>
<dbReference type="PANTHER" id="PTHR39165">
    <property type="entry name" value="IG HYPOTHETICAL 17883"/>
    <property type="match status" value="1"/>
</dbReference>
<gene>
    <name evidence="2" type="ORF">QB898_02820</name>
</gene>
<dbReference type="Proteomes" id="UP001237156">
    <property type="component" value="Unassembled WGS sequence"/>
</dbReference>
<protein>
    <submittedName>
        <fullName evidence="2">DUF456 family protein</fullName>
    </submittedName>
</protein>
<reference evidence="2 3" key="1">
    <citation type="submission" date="2023-04" db="EMBL/GenBank/DDBJ databases">
        <title>Ottowia paracancer sp. nov., isolated from human stomach.</title>
        <authorList>
            <person name="Song Y."/>
        </authorList>
    </citation>
    <scope>NUCLEOTIDE SEQUENCE [LARGE SCALE GENOMIC DNA]</scope>
    <source>
        <strain evidence="2 3">10c7w1</strain>
    </source>
</reference>
<accession>A0AAW6RGH7</accession>
<sequence length="164" mass="16156">MTASLLLPLAAVLVILTGLAGALLPALPGLPLMFAGAWLLAWSGGYQTFGAGSLITVGALAATGSLMDYVASLLGAKCTGASRQALWGAAAGSFAGLFFGLPGLVLGPLAGAAAGEYLARRELLAAGRVGLGAFAGFIIGTAAKLGCALSIVFVLLGVYLFSLL</sequence>
<organism evidence="2 3">
    <name type="scientific">Ottowia cancrivicina</name>
    <dbReference type="NCBI Taxonomy" id="3040346"/>
    <lineage>
        <taxon>Bacteria</taxon>
        <taxon>Pseudomonadati</taxon>
        <taxon>Pseudomonadota</taxon>
        <taxon>Betaproteobacteria</taxon>
        <taxon>Burkholderiales</taxon>
        <taxon>Comamonadaceae</taxon>
        <taxon>Ottowia</taxon>
    </lineage>
</organism>
<dbReference type="Pfam" id="PF04306">
    <property type="entry name" value="DUF456"/>
    <property type="match status" value="1"/>
</dbReference>
<dbReference type="AlphaFoldDB" id="A0AAW6RGH7"/>
<feature type="transmembrane region" description="Helical" evidence="1">
    <location>
        <begin position="49"/>
        <end position="74"/>
    </location>
</feature>
<dbReference type="InterPro" id="IPR007403">
    <property type="entry name" value="DUF456"/>
</dbReference>
<keyword evidence="1" id="KW-0812">Transmembrane</keyword>
<feature type="transmembrane region" description="Helical" evidence="1">
    <location>
        <begin position="134"/>
        <end position="161"/>
    </location>
</feature>
<keyword evidence="3" id="KW-1185">Reference proteome</keyword>
<dbReference type="RefSeq" id="WP_279523698.1">
    <property type="nucleotide sequence ID" value="NZ_JARVII010000003.1"/>
</dbReference>
<dbReference type="EMBL" id="JARVII010000003">
    <property type="protein sequence ID" value="MDG9698660.1"/>
    <property type="molecule type" value="Genomic_DNA"/>
</dbReference>
<proteinExistence type="predicted"/>
<dbReference type="PANTHER" id="PTHR39165:SF1">
    <property type="entry name" value="DUF456 DOMAIN-CONTAINING PROTEIN"/>
    <property type="match status" value="1"/>
</dbReference>
<feature type="transmembrane region" description="Helical" evidence="1">
    <location>
        <begin position="86"/>
        <end position="114"/>
    </location>
</feature>
<evidence type="ECO:0000313" key="2">
    <source>
        <dbReference type="EMBL" id="MDG9698660.1"/>
    </source>
</evidence>
<comment type="caution">
    <text evidence="2">The sequence shown here is derived from an EMBL/GenBank/DDBJ whole genome shotgun (WGS) entry which is preliminary data.</text>
</comment>
<evidence type="ECO:0000256" key="1">
    <source>
        <dbReference type="SAM" id="Phobius"/>
    </source>
</evidence>